<dbReference type="Pfam" id="PF10090">
    <property type="entry name" value="HPTransfase"/>
    <property type="match status" value="1"/>
</dbReference>
<keyword evidence="3" id="KW-1185">Reference proteome</keyword>
<reference evidence="2 3" key="1">
    <citation type="submission" date="2022-10" db="EMBL/GenBank/DDBJ databases">
        <title>Pararhodobacter sp. nov., isolated from marine algae.</title>
        <authorList>
            <person name="Choi B.J."/>
            <person name="Kim J.M."/>
            <person name="Lee J.K."/>
            <person name="Choi D.G."/>
            <person name="Jeon C.O."/>
        </authorList>
    </citation>
    <scope>NUCLEOTIDE SEQUENCE [LARGE SCALE GENOMIC DNA]</scope>
    <source>
        <strain evidence="2 3">ZQ420</strain>
    </source>
</reference>
<protein>
    <submittedName>
        <fullName evidence="2">Histidine phosphotransferase family protein</fullName>
    </submittedName>
</protein>
<dbReference type="Gene3D" id="3.30.565.10">
    <property type="entry name" value="Histidine kinase-like ATPase, C-terminal domain"/>
    <property type="match status" value="1"/>
</dbReference>
<gene>
    <name evidence="2" type="ORF">OKW52_13625</name>
</gene>
<dbReference type="Proteomes" id="UP001208938">
    <property type="component" value="Unassembled WGS sequence"/>
</dbReference>
<sequence>MPEVRDLAALVSSRLCHDLVSPLGAIGNGVELMRMMQLDSPELDLIEQAAKAAQARVQLFRLAFGVAQDGQEVRAAELTQALDGIAIQGRITLRSAFTAPVPRLLAKRLTLAALCADSALPYGGEIVVEPGGVVATSPRLTLDAALWDPLGQGEIPAELSAKSVHFGLLVTLGPVEIERDETQVTLRL</sequence>
<evidence type="ECO:0000313" key="3">
    <source>
        <dbReference type="Proteomes" id="UP001208938"/>
    </source>
</evidence>
<dbReference type="InterPro" id="IPR036890">
    <property type="entry name" value="HATPase_C_sf"/>
</dbReference>
<dbReference type="RefSeq" id="WP_264506199.1">
    <property type="nucleotide sequence ID" value="NZ_JAPDFL010000001.1"/>
</dbReference>
<organism evidence="2 3">
    <name type="scientific">Pararhodobacter zhoushanensis</name>
    <dbReference type="NCBI Taxonomy" id="2479545"/>
    <lineage>
        <taxon>Bacteria</taxon>
        <taxon>Pseudomonadati</taxon>
        <taxon>Pseudomonadota</taxon>
        <taxon>Alphaproteobacteria</taxon>
        <taxon>Rhodobacterales</taxon>
        <taxon>Paracoccaceae</taxon>
        <taxon>Pararhodobacter</taxon>
    </lineage>
</organism>
<accession>A0ABT3H0N5</accession>
<proteinExistence type="predicted"/>
<evidence type="ECO:0000259" key="1">
    <source>
        <dbReference type="Pfam" id="PF10090"/>
    </source>
</evidence>
<feature type="domain" description="Histidine phosphotransferase ChpT C-terminal" evidence="1">
    <location>
        <begin position="76"/>
        <end position="172"/>
    </location>
</feature>
<name>A0ABT3H0N5_9RHOB</name>
<dbReference type="EMBL" id="JAPDFL010000001">
    <property type="protein sequence ID" value="MCW1933270.1"/>
    <property type="molecule type" value="Genomic_DNA"/>
</dbReference>
<evidence type="ECO:0000313" key="2">
    <source>
        <dbReference type="EMBL" id="MCW1933270.1"/>
    </source>
</evidence>
<comment type="caution">
    <text evidence="2">The sequence shown here is derived from an EMBL/GenBank/DDBJ whole genome shotgun (WGS) entry which is preliminary data.</text>
</comment>
<dbReference type="Gene3D" id="1.10.287.130">
    <property type="match status" value="1"/>
</dbReference>
<dbReference type="InterPro" id="IPR018762">
    <property type="entry name" value="ChpT_C"/>
</dbReference>